<proteinExistence type="predicted"/>
<dbReference type="STRING" id="225848.Sps_04263"/>
<reference evidence="2 3" key="1">
    <citation type="submission" date="2016-03" db="EMBL/GenBank/DDBJ databases">
        <title>Complete genome sequence of Shewanella psychrophila WP2, a deep sea bacterium isolated from west Pacific sediment.</title>
        <authorList>
            <person name="Xu G."/>
            <person name="Jian H."/>
        </authorList>
    </citation>
    <scope>NUCLEOTIDE SEQUENCE [LARGE SCALE GENOMIC DNA]</scope>
    <source>
        <strain evidence="2 3">WP2</strain>
    </source>
</reference>
<name>A0A1S6HUX1_9GAMM</name>
<dbReference type="EMBL" id="CP014782">
    <property type="protein sequence ID" value="AQS39366.1"/>
    <property type="molecule type" value="Genomic_DNA"/>
</dbReference>
<dbReference type="NCBIfam" id="TIGR02001">
    <property type="entry name" value="gcw_chp"/>
    <property type="match status" value="1"/>
</dbReference>
<dbReference type="Pfam" id="PF09694">
    <property type="entry name" value="Gcw_chp"/>
    <property type="match status" value="1"/>
</dbReference>
<sequence>MKHYIGYAVALCCTLTLAPPTLATEGLSANISVTNNYIWRGVTQTDDKPAVSGGIDYAMESGIYIGTWASNVDFGEDDDATTEVDLYLGFGNEFGEFNYDFGYVYYGYPDGDDLNFGEVYGSIGWSVLSIGISTTAHSDWSSDFGDDIYFEANVAFEILGDAELGLHFGSYDFDDGLDYQDYNVSISKSGFSFLVSQVSEDEIDDDYKVIVSYTYDIDL</sequence>
<evidence type="ECO:0000256" key="1">
    <source>
        <dbReference type="SAM" id="SignalP"/>
    </source>
</evidence>
<protein>
    <recommendedName>
        <fullName evidence="4">Histidine kinase</fullName>
    </recommendedName>
</protein>
<accession>A0A1S6HUX1</accession>
<feature type="chain" id="PRO_5013023701" description="Histidine kinase" evidence="1">
    <location>
        <begin position="24"/>
        <end position="219"/>
    </location>
</feature>
<feature type="signal peptide" evidence="1">
    <location>
        <begin position="1"/>
        <end position="23"/>
    </location>
</feature>
<dbReference type="RefSeq" id="WP_237157899.1">
    <property type="nucleotide sequence ID" value="NZ_CP014782.1"/>
</dbReference>
<keyword evidence="3" id="KW-1185">Reference proteome</keyword>
<dbReference type="Proteomes" id="UP000189545">
    <property type="component" value="Chromosome"/>
</dbReference>
<organism evidence="2 3">
    <name type="scientific">Shewanella psychrophila</name>
    <dbReference type="NCBI Taxonomy" id="225848"/>
    <lineage>
        <taxon>Bacteria</taxon>
        <taxon>Pseudomonadati</taxon>
        <taxon>Pseudomonadota</taxon>
        <taxon>Gammaproteobacteria</taxon>
        <taxon>Alteromonadales</taxon>
        <taxon>Shewanellaceae</taxon>
        <taxon>Shewanella</taxon>
    </lineage>
</organism>
<dbReference type="AlphaFoldDB" id="A0A1S6HUX1"/>
<gene>
    <name evidence="2" type="ORF">Sps_04263</name>
</gene>
<dbReference type="KEGG" id="spsw:Sps_04263"/>
<dbReference type="InterPro" id="IPR010239">
    <property type="entry name" value="CHP02001"/>
</dbReference>
<evidence type="ECO:0000313" key="3">
    <source>
        <dbReference type="Proteomes" id="UP000189545"/>
    </source>
</evidence>
<evidence type="ECO:0008006" key="4">
    <source>
        <dbReference type="Google" id="ProtNLM"/>
    </source>
</evidence>
<keyword evidence="1" id="KW-0732">Signal</keyword>
<evidence type="ECO:0000313" key="2">
    <source>
        <dbReference type="EMBL" id="AQS39366.1"/>
    </source>
</evidence>